<sequence length="36" mass="4002">MSTEIIFGLSVFIAIVSFVCGYTLGYRSRKNIVKTS</sequence>
<reference evidence="3" key="1">
    <citation type="submission" date="2019-12" db="EMBL/GenBank/DDBJ databases">
        <authorList>
            <person name="Olsen N.S."/>
            <person name="Junco L.M.F."/>
            <person name="Kot W."/>
            <person name="Hansen L.H."/>
        </authorList>
    </citation>
    <scope>NUCLEOTIDE SEQUENCE [LARGE SCALE GENOMIC DNA]</scope>
</reference>
<evidence type="ECO:0000256" key="1">
    <source>
        <dbReference type="SAM" id="Phobius"/>
    </source>
</evidence>
<keyword evidence="1" id="KW-0812">Transmembrane</keyword>
<dbReference type="EMBL" id="MN850573">
    <property type="protein sequence ID" value="QHR65809.1"/>
    <property type="molecule type" value="Genomic_DNA"/>
</dbReference>
<evidence type="ECO:0000313" key="2">
    <source>
        <dbReference type="EMBL" id="QHR65809.1"/>
    </source>
</evidence>
<protein>
    <submittedName>
        <fullName evidence="2">Uncharacterized protein</fullName>
    </submittedName>
</protein>
<organism evidence="2 3">
    <name type="scientific">Escherichia phage muut</name>
    <dbReference type="NCBI Taxonomy" id="2696426"/>
    <lineage>
        <taxon>Viruses</taxon>
        <taxon>Duplodnaviria</taxon>
        <taxon>Heunggongvirae</taxon>
        <taxon>Uroviricota</taxon>
        <taxon>Caudoviricetes</taxon>
        <taxon>Stephanstirmvirinae</taxon>
        <taxon>Justusliebigvirus</taxon>
        <taxon>Justusliebigvirus muut</taxon>
    </lineage>
</organism>
<gene>
    <name evidence="2" type="ORF">muut_12</name>
</gene>
<feature type="transmembrane region" description="Helical" evidence="1">
    <location>
        <begin position="6"/>
        <end position="26"/>
    </location>
</feature>
<dbReference type="Proteomes" id="UP000465124">
    <property type="component" value="Segment"/>
</dbReference>
<evidence type="ECO:0000313" key="3">
    <source>
        <dbReference type="Proteomes" id="UP000465124"/>
    </source>
</evidence>
<keyword evidence="3" id="KW-1185">Reference proteome</keyword>
<accession>A0A6B9WRA3</accession>
<keyword evidence="1" id="KW-1133">Transmembrane helix</keyword>
<keyword evidence="1" id="KW-0472">Membrane</keyword>
<name>A0A6B9WRA3_9CAUD</name>
<proteinExistence type="predicted"/>